<dbReference type="EMBL" id="QGKX02001521">
    <property type="protein sequence ID" value="KAF3507206.1"/>
    <property type="molecule type" value="Genomic_DNA"/>
</dbReference>
<organism evidence="1 2">
    <name type="scientific">Brassica cretica</name>
    <name type="common">Mustard</name>
    <dbReference type="NCBI Taxonomy" id="69181"/>
    <lineage>
        <taxon>Eukaryota</taxon>
        <taxon>Viridiplantae</taxon>
        <taxon>Streptophyta</taxon>
        <taxon>Embryophyta</taxon>
        <taxon>Tracheophyta</taxon>
        <taxon>Spermatophyta</taxon>
        <taxon>Magnoliopsida</taxon>
        <taxon>eudicotyledons</taxon>
        <taxon>Gunneridae</taxon>
        <taxon>Pentapetalae</taxon>
        <taxon>rosids</taxon>
        <taxon>malvids</taxon>
        <taxon>Brassicales</taxon>
        <taxon>Brassicaceae</taxon>
        <taxon>Brassiceae</taxon>
        <taxon>Brassica</taxon>
    </lineage>
</organism>
<proteinExistence type="predicted"/>
<evidence type="ECO:0000313" key="1">
    <source>
        <dbReference type="EMBL" id="KAF3507206.1"/>
    </source>
</evidence>
<accession>A0A8S9NTZ2</accession>
<gene>
    <name evidence="1" type="ORF">F2Q69_00008051</name>
</gene>
<comment type="caution">
    <text evidence="1">The sequence shown here is derived from an EMBL/GenBank/DDBJ whole genome shotgun (WGS) entry which is preliminary data.</text>
</comment>
<evidence type="ECO:0000313" key="2">
    <source>
        <dbReference type="Proteomes" id="UP000712600"/>
    </source>
</evidence>
<protein>
    <submittedName>
        <fullName evidence="1">Uncharacterized protein</fullName>
    </submittedName>
</protein>
<dbReference type="Proteomes" id="UP000712600">
    <property type="component" value="Unassembled WGS sequence"/>
</dbReference>
<dbReference type="AlphaFoldDB" id="A0A8S9NTZ2"/>
<name>A0A8S9NTZ2_BRACR</name>
<sequence length="150" mass="16658">MELLLLRLRGHHTSTNEQQKPLKLVQESYSWRHSDNNKQKEKSGCHCRGLDETNLFIGIMLCYIRAMLRLEMAGWDTAGRYSPIAITSACVMKIGIPRACTAKSCASRGSRLGSTSRDRIPRGPVPPRPALTVYHGGAGQGWSVQPNCHL</sequence>
<reference evidence="1" key="1">
    <citation type="submission" date="2019-12" db="EMBL/GenBank/DDBJ databases">
        <title>Genome sequencing and annotation of Brassica cretica.</title>
        <authorList>
            <person name="Studholme D.J."/>
            <person name="Sarris P."/>
        </authorList>
    </citation>
    <scope>NUCLEOTIDE SEQUENCE</scope>
    <source>
        <strain evidence="1">PFS-109/04</strain>
        <tissue evidence="1">Leaf</tissue>
    </source>
</reference>